<dbReference type="Proteomes" id="UP000682877">
    <property type="component" value="Chromosome 3"/>
</dbReference>
<dbReference type="InterPro" id="IPR041212">
    <property type="entry name" value="Vta1_C"/>
</dbReference>
<organism evidence="13 14">
    <name type="scientific">Arabidopsis arenosa</name>
    <name type="common">Sand rock-cress</name>
    <name type="synonym">Cardaminopsis arenosa</name>
    <dbReference type="NCBI Taxonomy" id="38785"/>
    <lineage>
        <taxon>Eukaryota</taxon>
        <taxon>Viridiplantae</taxon>
        <taxon>Streptophyta</taxon>
        <taxon>Embryophyta</taxon>
        <taxon>Tracheophyta</taxon>
        <taxon>Spermatophyta</taxon>
        <taxon>Magnoliopsida</taxon>
        <taxon>eudicotyledons</taxon>
        <taxon>Gunneridae</taxon>
        <taxon>Pentapetalae</taxon>
        <taxon>rosids</taxon>
        <taxon>malvids</taxon>
        <taxon>Brassicales</taxon>
        <taxon>Brassicaceae</taxon>
        <taxon>Camelineae</taxon>
        <taxon>Arabidopsis</taxon>
    </lineage>
</organism>
<keyword evidence="9" id="KW-0175">Coiled coil</keyword>
<feature type="coiled-coil region" evidence="9">
    <location>
        <begin position="582"/>
        <end position="627"/>
    </location>
</feature>
<dbReference type="GO" id="GO:0015031">
    <property type="term" value="P:protein transport"/>
    <property type="evidence" value="ECO:0007669"/>
    <property type="project" value="UniProtKB-KW"/>
</dbReference>
<sequence length="990" mass="110414">MLLRKPISETAELRKTFADYSLISRDLGPKILIGANDKDNFRKEKDRVGSRYRVQGAFPGLYELGHDHGRKDDVLVANLGQPESIRSRLRGNRTEEKKYDSAEEREVSSDAAEKEINSLPSILRLSPSRPQPVSERHDDIVDESDSASVCGVLLEDGTTCTTIPIKGRKRCAEHKGKKLSRVSPENHIPCEVPTARESKETEDTCGVILPDMWLFGRKQEAEVGPFSAWNITGTYKDYLSKVGISGTWKFLNSVNSSSKFQDFQKEMWLFGRKQEAEVGPFSAWNITGTYKDYLSKVGISGTWKFLNSVNSSSKFQDFQKEMWLFGRKQEAEVGPFSAWNITGTYKDYLSKVGISGTWKFLNSVNSSSKFQDFQKEMLGIISSQVFQESARDRLLKRKLFQYGLLFSYSDLRFSCTSAPVLNEMEKHCNIEIAAQVSRVASSENNGDKNYYRMEGLMESPGGISTSRQLQASEEPVSSPLSSPALLGSGKEDEQKIIPKRQKVQAVLKSMKQSPRKVNLVAALVRGMRVKRASQTVYRVIHAALGNATHNHGLDPDRLLVVSSYTAVAKAIMVLFSPRNIIRWELEQIYETAKKEMASLERKWEEQIETTKKEIASLERKWEEQIKTCEKVDELIETCRLILEQQKKKYILISYALTEIKSMASRTGLDPQEIKEMCRNLESKQDKKSLNLSPDDNMHVEGFALSVFAKADKQDRAGRADLGTAKTFYAAAIFFETLSQFGPVPPDIEQKQKYAAWKAADIRKAIKEGRKPTPGDPVDDDNDLPIPSSGPSGSYDHGANVPPPPPSSYPSNDLLPPPTGPSDSPYQHPYSHQPYHQDPSQHMPPPQNYSAHEPSPNSLPNFQSYPSFSESSLPSTPPHYPSHYQNPEPYYSSPHSAPAPSSASFSSAPPPPPYSSNGRINIAPVLDPAPSPAQKYHYDSSYQPGPEKVAEAHKAARFAVGALAFDEVSTAVEHLKKSLELLTNPSAGAGH</sequence>
<evidence type="ECO:0000256" key="1">
    <source>
        <dbReference type="ARBA" id="ARBA00004481"/>
    </source>
</evidence>
<feature type="region of interest" description="Disordered" evidence="10">
    <location>
        <begin position="462"/>
        <end position="493"/>
    </location>
</feature>
<dbReference type="Gene3D" id="1.25.40.270">
    <property type="entry name" value="Vacuolar protein sorting-associated protein vta1"/>
    <property type="match status" value="1"/>
</dbReference>
<reference evidence="13" key="1">
    <citation type="submission" date="2021-01" db="EMBL/GenBank/DDBJ databases">
        <authorList>
            <person name="Bezrukov I."/>
        </authorList>
    </citation>
    <scope>NUCLEOTIDE SEQUENCE</scope>
</reference>
<feature type="compositionally biased region" description="Basic and acidic residues" evidence="10">
    <location>
        <begin position="92"/>
        <end position="114"/>
    </location>
</feature>
<dbReference type="Pfam" id="PF18097">
    <property type="entry name" value="Vta1_C"/>
    <property type="match status" value="1"/>
</dbReference>
<protein>
    <submittedName>
        <fullName evidence="13">Uncharacterized protein</fullName>
    </submittedName>
</protein>
<dbReference type="InterPro" id="IPR023175">
    <property type="entry name" value="Vta1/CALS_N_sf"/>
</dbReference>
<evidence type="ECO:0000256" key="9">
    <source>
        <dbReference type="SAM" id="Coils"/>
    </source>
</evidence>
<dbReference type="InterPro" id="IPR044538">
    <property type="entry name" value="Vta1-like"/>
</dbReference>
<dbReference type="InterPro" id="IPR036394">
    <property type="entry name" value="Ribosomal_uL22_sf"/>
</dbReference>
<dbReference type="GO" id="GO:0005840">
    <property type="term" value="C:ribosome"/>
    <property type="evidence" value="ECO:0007669"/>
    <property type="project" value="InterPro"/>
</dbReference>
<dbReference type="InterPro" id="IPR039431">
    <property type="entry name" value="Vta1/CALS_N"/>
</dbReference>
<evidence type="ECO:0000259" key="11">
    <source>
        <dbReference type="Pfam" id="PF04652"/>
    </source>
</evidence>
<name>A0A8S1ZZ30_ARAAE</name>
<dbReference type="Gene3D" id="1.20.5.420">
    <property type="entry name" value="Immunoglobulin FC, subunit C"/>
    <property type="match status" value="1"/>
</dbReference>
<dbReference type="EMBL" id="LR999453">
    <property type="protein sequence ID" value="CAE5975957.1"/>
    <property type="molecule type" value="Genomic_DNA"/>
</dbReference>
<evidence type="ECO:0000256" key="5">
    <source>
        <dbReference type="ARBA" id="ARBA00022490"/>
    </source>
</evidence>
<evidence type="ECO:0000256" key="4">
    <source>
        <dbReference type="ARBA" id="ARBA00022448"/>
    </source>
</evidence>
<dbReference type="GO" id="GO:0032511">
    <property type="term" value="P:late endosome to vacuole transport via multivesicular body sorting pathway"/>
    <property type="evidence" value="ECO:0007669"/>
    <property type="project" value="InterPro"/>
</dbReference>
<keyword evidence="14" id="KW-1185">Reference proteome</keyword>
<comment type="subcellular location">
    <subcellularLocation>
        <location evidence="2">Cytoplasm</location>
    </subcellularLocation>
    <subcellularLocation>
        <location evidence="1">Endosome membrane</location>
        <topology evidence="1">Peripheral membrane protein</topology>
    </subcellularLocation>
</comment>
<evidence type="ECO:0000256" key="7">
    <source>
        <dbReference type="ARBA" id="ARBA00022927"/>
    </source>
</evidence>
<dbReference type="SUPFAM" id="SSF54843">
    <property type="entry name" value="Ribosomal protein L22"/>
    <property type="match status" value="1"/>
</dbReference>
<feature type="region of interest" description="Disordered" evidence="10">
    <location>
        <begin position="86"/>
        <end position="114"/>
    </location>
</feature>
<comment type="similarity">
    <text evidence="3">Belongs to the VTA1 family.</text>
</comment>
<dbReference type="GO" id="GO:0005771">
    <property type="term" value="C:multivesicular body"/>
    <property type="evidence" value="ECO:0007669"/>
    <property type="project" value="TreeGrafter"/>
</dbReference>
<evidence type="ECO:0000313" key="13">
    <source>
        <dbReference type="EMBL" id="CAE5975957.1"/>
    </source>
</evidence>
<dbReference type="Pfam" id="PF04652">
    <property type="entry name" value="Vta1"/>
    <property type="match status" value="1"/>
</dbReference>
<dbReference type="PANTHER" id="PTHR46009">
    <property type="entry name" value="VACUOLAR PROTEIN SORTING-ASSOCIATED PROTEIN VTA1 HOMOLOG"/>
    <property type="match status" value="1"/>
</dbReference>
<keyword evidence="7" id="KW-0653">Protein transport</keyword>
<evidence type="ECO:0000256" key="2">
    <source>
        <dbReference type="ARBA" id="ARBA00004496"/>
    </source>
</evidence>
<evidence type="ECO:0000313" key="14">
    <source>
        <dbReference type="Proteomes" id="UP000682877"/>
    </source>
</evidence>
<feature type="compositionally biased region" description="Low complexity" evidence="10">
    <location>
        <begin position="471"/>
        <end position="488"/>
    </location>
</feature>
<dbReference type="GO" id="GO:0003735">
    <property type="term" value="F:structural constituent of ribosome"/>
    <property type="evidence" value="ECO:0007669"/>
    <property type="project" value="InterPro"/>
</dbReference>
<evidence type="ECO:0000256" key="6">
    <source>
        <dbReference type="ARBA" id="ARBA00022753"/>
    </source>
</evidence>
<dbReference type="GO" id="GO:0010008">
    <property type="term" value="C:endosome membrane"/>
    <property type="evidence" value="ECO:0007669"/>
    <property type="project" value="UniProtKB-SubCell"/>
</dbReference>
<dbReference type="PANTHER" id="PTHR46009:SF1">
    <property type="entry name" value="VACUOLAR PROTEIN SORTING-ASSOCIATED PROTEIN VTA1 HOMOLOG"/>
    <property type="match status" value="1"/>
</dbReference>
<dbReference type="GO" id="GO:0006412">
    <property type="term" value="P:translation"/>
    <property type="evidence" value="ECO:0007669"/>
    <property type="project" value="InterPro"/>
</dbReference>
<keyword evidence="5" id="KW-0963">Cytoplasm</keyword>
<dbReference type="AlphaFoldDB" id="A0A8S1ZZ30"/>
<evidence type="ECO:0000259" key="12">
    <source>
        <dbReference type="Pfam" id="PF18097"/>
    </source>
</evidence>
<evidence type="ECO:0000256" key="3">
    <source>
        <dbReference type="ARBA" id="ARBA00007895"/>
    </source>
</evidence>
<feature type="compositionally biased region" description="Low complexity" evidence="10">
    <location>
        <begin position="886"/>
        <end position="906"/>
    </location>
</feature>
<feature type="region of interest" description="Disordered" evidence="10">
    <location>
        <begin position="765"/>
        <end position="947"/>
    </location>
</feature>
<dbReference type="Gene3D" id="3.90.470.10">
    <property type="entry name" value="Ribosomal protein L22/L17"/>
    <property type="match status" value="1"/>
</dbReference>
<evidence type="ECO:0000256" key="8">
    <source>
        <dbReference type="ARBA" id="ARBA00023136"/>
    </source>
</evidence>
<feature type="domain" description="Vta1/callose synthase N-terminal" evidence="11">
    <location>
        <begin position="685"/>
        <end position="767"/>
    </location>
</feature>
<gene>
    <name evidence="13" type="ORF">AARE701A_LOCUS8312</name>
</gene>
<accession>A0A8S1ZZ30</accession>
<keyword evidence="8" id="KW-0472">Membrane</keyword>
<keyword evidence="6" id="KW-0967">Endosome</keyword>
<proteinExistence type="inferred from homology"/>
<feature type="compositionally biased region" description="Low complexity" evidence="10">
    <location>
        <begin position="863"/>
        <end position="873"/>
    </location>
</feature>
<evidence type="ECO:0000256" key="10">
    <source>
        <dbReference type="SAM" id="MobiDB-lite"/>
    </source>
</evidence>
<keyword evidence="4" id="KW-0813">Transport</keyword>
<feature type="domain" description="Vta1 C-terminal" evidence="12">
    <location>
        <begin position="945"/>
        <end position="982"/>
    </location>
</feature>